<keyword evidence="6" id="KW-1185">Reference proteome</keyword>
<dbReference type="Proteomes" id="UP000527860">
    <property type="component" value="Unassembled WGS sequence"/>
</dbReference>
<evidence type="ECO:0000313" key="5">
    <source>
        <dbReference type="Proteomes" id="UP000031546"/>
    </source>
</evidence>
<dbReference type="AlphaFoldDB" id="A0A0C2DI55"/>
<proteinExistence type="inferred from homology"/>
<sequence>MTTFVTDPAHSEVGFQVKHMMVSKVKGYFEDFHFEVKTNNLETFEDAEVHAEIDVNSISTKNKDRDTHLKSEDFFNVEKNPKITFKSSNVTKSGDTVSVTGETTMNGITKEMTIDLQYNGKGTNPWGQEVHGFEAEFTINREAFGLTWNQQLETGGVLVSKDVKAQLELQFSEKSE</sequence>
<dbReference type="PANTHER" id="PTHR34406:SF1">
    <property type="entry name" value="PROTEIN YCEI"/>
    <property type="match status" value="1"/>
</dbReference>
<comment type="caution">
    <text evidence="3">The sequence shown here is derived from an EMBL/GenBank/DDBJ whole genome shotgun (WGS) entry which is preliminary data.</text>
</comment>
<name>A0A0C2DI55_9STAP</name>
<dbReference type="Pfam" id="PF04264">
    <property type="entry name" value="YceI"/>
    <property type="match status" value="1"/>
</dbReference>
<reference evidence="4 6" key="4">
    <citation type="submission" date="2022-12" db="EMBL/GenBank/DDBJ databases">
        <title>Genome analysis and biological profiling of marine Salinicoccus roseus MOSEL-ME25.</title>
        <authorList>
            <person name="Mirza F.T."/>
            <person name="Xie Y."/>
            <person name="Shinwari Z.K."/>
        </authorList>
    </citation>
    <scope>NUCLEOTIDE SEQUENCE [LARGE SCALE GENOMIC DNA]</scope>
    <source>
        <strain evidence="4 6">MOSEL-ME25</strain>
    </source>
</reference>
<reference evidence="3 5" key="1">
    <citation type="submission" date="2015-01" db="EMBL/GenBank/DDBJ databases">
        <title>Genome sequences of high lactate-tolerant strain Salinicoccus roseus W12 with industrial interest.</title>
        <authorList>
            <person name="Wang H."/>
            <person name="Yu B."/>
        </authorList>
    </citation>
    <scope>NUCLEOTIDE SEQUENCE [LARGE SCALE GENOMIC DNA]</scope>
    <source>
        <strain evidence="3 5">W12</strain>
    </source>
</reference>
<reference evidence="4" key="3">
    <citation type="submission" date="2020-04" db="EMBL/GenBank/DDBJ databases">
        <authorList>
            <person name="Tanveer F."/>
            <person name="Xie Y."/>
            <person name="Shinwari Z.K."/>
        </authorList>
    </citation>
    <scope>NUCLEOTIDE SEQUENCE</scope>
    <source>
        <strain evidence="4">MOSEL-ME25</strain>
    </source>
</reference>
<dbReference type="InterPro" id="IPR007372">
    <property type="entry name" value="Lipid/polyisoprenoid-bd_YceI"/>
</dbReference>
<dbReference type="OrthoDB" id="9811006at2"/>
<protein>
    <submittedName>
        <fullName evidence="4">YceI family protein</fullName>
    </submittedName>
</protein>
<reference evidence="6" key="2">
    <citation type="submission" date="2020-04" db="EMBL/GenBank/DDBJ databases">
        <title>Genome analysis and biological profiling of marine Cellulosimicrobium funkei MOSEL-ME6.</title>
        <authorList>
            <person name="Tanveer F."/>
            <person name="Xie Y."/>
            <person name="Shinwari Z.K."/>
        </authorList>
    </citation>
    <scope>NUCLEOTIDE SEQUENCE [LARGE SCALE GENOMIC DNA]</scope>
    <source>
        <strain evidence="6">MOSEL-ME25</strain>
    </source>
</reference>
<gene>
    <name evidence="4" type="ORF">F7P68_0002570</name>
    <name evidence="3" type="ORF">SN16_12830</name>
</gene>
<comment type="similarity">
    <text evidence="1">Belongs to the UPF0312 family.</text>
</comment>
<dbReference type="GeneID" id="77846427"/>
<evidence type="ECO:0000313" key="4">
    <source>
        <dbReference type="EMBL" id="MDB0579422.1"/>
    </source>
</evidence>
<dbReference type="Gene3D" id="2.40.128.110">
    <property type="entry name" value="Lipid/polyisoprenoid-binding, YceI-like"/>
    <property type="match status" value="1"/>
</dbReference>
<feature type="domain" description="Lipid/polyisoprenoid-binding YceI-like" evidence="2">
    <location>
        <begin position="3"/>
        <end position="172"/>
    </location>
</feature>
<dbReference type="SUPFAM" id="SSF101874">
    <property type="entry name" value="YceI-like"/>
    <property type="match status" value="1"/>
</dbReference>
<evidence type="ECO:0000313" key="3">
    <source>
        <dbReference type="EMBL" id="KIH69663.1"/>
    </source>
</evidence>
<evidence type="ECO:0000256" key="1">
    <source>
        <dbReference type="ARBA" id="ARBA00008812"/>
    </source>
</evidence>
<dbReference type="SMART" id="SM00867">
    <property type="entry name" value="YceI"/>
    <property type="match status" value="1"/>
</dbReference>
<dbReference type="PANTHER" id="PTHR34406">
    <property type="entry name" value="PROTEIN YCEI"/>
    <property type="match status" value="1"/>
</dbReference>
<dbReference type="Proteomes" id="UP000031546">
    <property type="component" value="Unassembled WGS sequence"/>
</dbReference>
<dbReference type="STRING" id="45670.SN16_12830"/>
<dbReference type="EMBL" id="JXII01000013">
    <property type="protein sequence ID" value="KIH69663.1"/>
    <property type="molecule type" value="Genomic_DNA"/>
</dbReference>
<dbReference type="RefSeq" id="WP_040107034.1">
    <property type="nucleotide sequence ID" value="NZ_JABEVU030000001.1"/>
</dbReference>
<evidence type="ECO:0000259" key="2">
    <source>
        <dbReference type="SMART" id="SM00867"/>
    </source>
</evidence>
<accession>A0A0C2DI55</accession>
<evidence type="ECO:0000313" key="6">
    <source>
        <dbReference type="Proteomes" id="UP000527860"/>
    </source>
</evidence>
<dbReference type="EMBL" id="JABEVU030000001">
    <property type="protein sequence ID" value="MDB0579422.1"/>
    <property type="molecule type" value="Genomic_DNA"/>
</dbReference>
<dbReference type="InterPro" id="IPR036761">
    <property type="entry name" value="TTHA0802/YceI-like_sf"/>
</dbReference>
<organism evidence="3 5">
    <name type="scientific">Salinicoccus roseus</name>
    <dbReference type="NCBI Taxonomy" id="45670"/>
    <lineage>
        <taxon>Bacteria</taxon>
        <taxon>Bacillati</taxon>
        <taxon>Bacillota</taxon>
        <taxon>Bacilli</taxon>
        <taxon>Bacillales</taxon>
        <taxon>Staphylococcaceae</taxon>
        <taxon>Salinicoccus</taxon>
    </lineage>
</organism>